<dbReference type="InterPro" id="IPR011762">
    <property type="entry name" value="COA_CT_N"/>
</dbReference>
<dbReference type="SUPFAM" id="SSF51246">
    <property type="entry name" value="Rudiment single hybrid motif"/>
    <property type="match status" value="1"/>
</dbReference>
<dbReference type="PROSITE" id="PS50989">
    <property type="entry name" value="COA_CT_CTER"/>
    <property type="match status" value="1"/>
</dbReference>
<dbReference type="Pfam" id="PF01039">
    <property type="entry name" value="Carboxyl_trans"/>
    <property type="match status" value="1"/>
</dbReference>
<evidence type="ECO:0000259" key="13">
    <source>
        <dbReference type="PROSITE" id="PS50980"/>
    </source>
</evidence>
<dbReference type="Gene3D" id="3.40.50.20">
    <property type="match status" value="1"/>
</dbReference>
<evidence type="ECO:0000256" key="1">
    <source>
        <dbReference type="ARBA" id="ARBA00001953"/>
    </source>
</evidence>
<dbReference type="PROSITE" id="PS50980">
    <property type="entry name" value="COA_CT_NTER"/>
    <property type="match status" value="1"/>
</dbReference>
<evidence type="ECO:0000256" key="4">
    <source>
        <dbReference type="ARBA" id="ARBA00022741"/>
    </source>
</evidence>
<dbReference type="Gene3D" id="3.30.1490.20">
    <property type="entry name" value="ATP-grasp fold, A domain"/>
    <property type="match status" value="1"/>
</dbReference>
<dbReference type="EMBL" id="JADBDY010000001">
    <property type="protein sequence ID" value="MBE1457205.1"/>
    <property type="molecule type" value="Genomic_DNA"/>
</dbReference>
<comment type="cofactor">
    <cofactor evidence="1">
        <name>biotin</name>
        <dbReference type="ChEBI" id="CHEBI:57586"/>
    </cofactor>
</comment>
<keyword evidence="7" id="KW-0511">Multifunctional enzyme</keyword>
<proteinExistence type="predicted"/>
<feature type="region of interest" description="Disordered" evidence="9">
    <location>
        <begin position="636"/>
        <end position="676"/>
    </location>
</feature>
<evidence type="ECO:0000256" key="3">
    <source>
        <dbReference type="ARBA" id="ARBA00022598"/>
    </source>
</evidence>
<dbReference type="SUPFAM" id="SSF56059">
    <property type="entry name" value="Glutathione synthetase ATP-binding domain-like"/>
    <property type="match status" value="1"/>
</dbReference>
<dbReference type="InterPro" id="IPR050856">
    <property type="entry name" value="Biotin_carboxylase_complex"/>
</dbReference>
<dbReference type="Gene3D" id="3.30.470.20">
    <property type="entry name" value="ATP-grasp fold, B domain"/>
    <property type="match status" value="1"/>
</dbReference>
<protein>
    <submittedName>
        <fullName evidence="15">Acetyl/propionyl-CoA carboxylase alpha subunit/acetyl-CoA carboxylase carboxyltransferase component</fullName>
    </submittedName>
</protein>
<keyword evidence="5 8" id="KW-0067">ATP-binding</keyword>
<evidence type="ECO:0000259" key="11">
    <source>
        <dbReference type="PROSITE" id="PS50975"/>
    </source>
</evidence>
<dbReference type="InterPro" id="IPR034733">
    <property type="entry name" value="AcCoA_carboxyl_beta"/>
</dbReference>
<dbReference type="PANTHER" id="PTHR18866:SF33">
    <property type="entry name" value="METHYLCROTONOYL-COA CARBOXYLASE SUBUNIT ALPHA, MITOCHONDRIAL-RELATED"/>
    <property type="match status" value="1"/>
</dbReference>
<dbReference type="Pfam" id="PF02786">
    <property type="entry name" value="CPSase_L_D2"/>
    <property type="match status" value="1"/>
</dbReference>
<evidence type="ECO:0000256" key="9">
    <source>
        <dbReference type="SAM" id="MobiDB-lite"/>
    </source>
</evidence>
<dbReference type="Gene3D" id="2.40.50.100">
    <property type="match status" value="1"/>
</dbReference>
<dbReference type="InterPro" id="IPR029045">
    <property type="entry name" value="ClpP/crotonase-like_dom_sf"/>
</dbReference>
<dbReference type="InterPro" id="IPR013815">
    <property type="entry name" value="ATP_grasp_subdomain_1"/>
</dbReference>
<dbReference type="SUPFAM" id="SSF52440">
    <property type="entry name" value="PreATP-grasp domain"/>
    <property type="match status" value="1"/>
</dbReference>
<dbReference type="InterPro" id="IPR005482">
    <property type="entry name" value="Biotin_COase_C"/>
</dbReference>
<comment type="pathway">
    <text evidence="2">Lipid metabolism; malonyl-CoA biosynthesis; malonyl-CoA from acetyl-CoA: step 1/1.</text>
</comment>
<dbReference type="PROSITE" id="PS50968">
    <property type="entry name" value="BIOTINYL_LIPOYL"/>
    <property type="match status" value="1"/>
</dbReference>
<keyword evidence="6" id="KW-0092">Biotin</keyword>
<feature type="domain" description="Lipoyl-binding" evidence="10">
    <location>
        <begin position="472"/>
        <end position="552"/>
    </location>
</feature>
<feature type="domain" description="CoA carboxyltransferase N-terminal" evidence="13">
    <location>
        <begin position="569"/>
        <end position="857"/>
    </location>
</feature>
<keyword evidence="3" id="KW-0436">Ligase</keyword>
<dbReference type="InterPro" id="IPR011054">
    <property type="entry name" value="Rudment_hybrid_motif"/>
</dbReference>
<dbReference type="SUPFAM" id="SSF52096">
    <property type="entry name" value="ClpP/crotonase"/>
    <property type="match status" value="2"/>
</dbReference>
<dbReference type="InterPro" id="IPR011763">
    <property type="entry name" value="COA_CT_C"/>
</dbReference>
<comment type="caution">
    <text evidence="15">The sequence shown here is derived from an EMBL/GenBank/DDBJ whole genome shotgun (WGS) entry which is preliminary data.</text>
</comment>
<dbReference type="InterPro" id="IPR011761">
    <property type="entry name" value="ATP-grasp"/>
</dbReference>
<keyword evidence="4 8" id="KW-0547">Nucleotide-binding</keyword>
<feature type="domain" description="CoA carboxyltransferase C-terminal" evidence="14">
    <location>
        <begin position="851"/>
        <end position="1090"/>
    </location>
</feature>
<name>A0ABR9HDU5_9ACTN</name>
<dbReference type="InterPro" id="IPR005481">
    <property type="entry name" value="BC-like_N"/>
</dbReference>
<dbReference type="Proteomes" id="UP000598217">
    <property type="component" value="Unassembled WGS sequence"/>
</dbReference>
<evidence type="ECO:0000256" key="7">
    <source>
        <dbReference type="ARBA" id="ARBA00023268"/>
    </source>
</evidence>
<dbReference type="InterPro" id="IPR005479">
    <property type="entry name" value="CPAse_ATP-bd"/>
</dbReference>
<evidence type="ECO:0000259" key="14">
    <source>
        <dbReference type="PROSITE" id="PS50989"/>
    </source>
</evidence>
<dbReference type="Pfam" id="PF00289">
    <property type="entry name" value="Biotin_carb_N"/>
    <property type="match status" value="1"/>
</dbReference>
<dbReference type="Pfam" id="PF00364">
    <property type="entry name" value="Biotin_lipoyl"/>
    <property type="match status" value="1"/>
</dbReference>
<evidence type="ECO:0000256" key="5">
    <source>
        <dbReference type="ARBA" id="ARBA00022840"/>
    </source>
</evidence>
<dbReference type="SMART" id="SM00878">
    <property type="entry name" value="Biotin_carb_C"/>
    <property type="match status" value="1"/>
</dbReference>
<dbReference type="InterPro" id="IPR011053">
    <property type="entry name" value="Single_hybrid_motif"/>
</dbReference>
<dbReference type="SUPFAM" id="SSF51230">
    <property type="entry name" value="Single hybrid motif"/>
    <property type="match status" value="1"/>
</dbReference>
<organism evidence="15 16">
    <name type="scientific">Nocardiopsis terrae</name>
    <dbReference type="NCBI Taxonomy" id="372655"/>
    <lineage>
        <taxon>Bacteria</taxon>
        <taxon>Bacillati</taxon>
        <taxon>Actinomycetota</taxon>
        <taxon>Actinomycetes</taxon>
        <taxon>Streptosporangiales</taxon>
        <taxon>Nocardiopsidaceae</taxon>
        <taxon>Nocardiopsis</taxon>
    </lineage>
</organism>
<dbReference type="InterPro" id="IPR016185">
    <property type="entry name" value="PreATP-grasp_dom_sf"/>
</dbReference>
<feature type="domain" description="Biotin carboxylation" evidence="12">
    <location>
        <begin position="3"/>
        <end position="464"/>
    </location>
</feature>
<evidence type="ECO:0000313" key="15">
    <source>
        <dbReference type="EMBL" id="MBE1457205.1"/>
    </source>
</evidence>
<dbReference type="PROSITE" id="PS50979">
    <property type="entry name" value="BC"/>
    <property type="match status" value="1"/>
</dbReference>
<evidence type="ECO:0000313" key="16">
    <source>
        <dbReference type="Proteomes" id="UP000598217"/>
    </source>
</evidence>
<dbReference type="InterPro" id="IPR000089">
    <property type="entry name" value="Biotin_lipoyl"/>
</dbReference>
<evidence type="ECO:0000256" key="8">
    <source>
        <dbReference type="PROSITE-ProRule" id="PRU00409"/>
    </source>
</evidence>
<evidence type="ECO:0000256" key="2">
    <source>
        <dbReference type="ARBA" id="ARBA00004956"/>
    </source>
</evidence>
<dbReference type="Pfam" id="PF02785">
    <property type="entry name" value="Biotin_carb_C"/>
    <property type="match status" value="1"/>
</dbReference>
<gene>
    <name evidence="15" type="ORF">H4W79_001419</name>
</gene>
<evidence type="ECO:0000256" key="6">
    <source>
        <dbReference type="ARBA" id="ARBA00023267"/>
    </source>
</evidence>
<dbReference type="PANTHER" id="PTHR18866">
    <property type="entry name" value="CARBOXYLASE:PYRUVATE/ACETYL-COA/PROPIONYL-COA CARBOXYLASE"/>
    <property type="match status" value="1"/>
</dbReference>
<feature type="domain" description="ATP-grasp" evidence="11">
    <location>
        <begin position="121"/>
        <end position="327"/>
    </location>
</feature>
<dbReference type="PROSITE" id="PS50975">
    <property type="entry name" value="ATP_GRASP"/>
    <property type="match status" value="1"/>
</dbReference>
<accession>A0ABR9HDU5</accession>
<dbReference type="CDD" id="cd06850">
    <property type="entry name" value="biotinyl_domain"/>
    <property type="match status" value="1"/>
</dbReference>
<dbReference type="RefSeq" id="WP_191273214.1">
    <property type="nucleotide sequence ID" value="NZ_BMXJ01000006.1"/>
</dbReference>
<dbReference type="InterPro" id="IPR011764">
    <property type="entry name" value="Biotin_carboxylation_dom"/>
</dbReference>
<evidence type="ECO:0000259" key="12">
    <source>
        <dbReference type="PROSITE" id="PS50979"/>
    </source>
</evidence>
<dbReference type="Gene3D" id="3.90.226.10">
    <property type="entry name" value="2-enoyl-CoA Hydratase, Chain A, domain 1"/>
    <property type="match status" value="2"/>
</dbReference>
<sequence>MSEPTRLLVANRGEIAVRVLRAAASLGIGTVAVYAAEDSGAAHVRLADQARPLGAAGPSAYLDGERLVAVARETGCRLVHPGYGFLSENADFAELCAASGLVFVGPSPEALALFGDKARARALAESLGVPVLPGTFGATSLEEAEAFLRRLGPGGAVMVKALAGGGGRGIRAVTDPADLAFAYERCRSEAEHALGHGDLYVEQLLQRARHVEVQVVGDGTGAVTHLWERECSIQRRHQKLVETAPAPGLPEELRRRLLDAALTLAREVSYSGLGTFEFLVGAAGPDGDSGAPAFHFVEANPRLQVEHTVTEEVTGVDLVTAQIEVALGRTLAEQGLGQEDVPAPRGYAVQARVNLETTGADGAALPSSGTLTAFAPPTGPGVRVDTHGAVGHTAGDGFDPLLAKVVAHAPRGGLTDAADRAERALAEFTVAGADTDIAFLRAVLRHPGFRSGTATTAFVGEHLAELLAAAGTATAGTPNGGSAAGLTAPFAATVVSVEAKPGDGVRAGAPLVVLQAMKLEHVLAAPASGTVGEVRAVVGAAVGEGEELLGFAPDGVEEEAGPAEDGVDPDRIRPDLAEVLERHASGTDERRPEAVAKRHRLGRRTARENIADLCGDGGFTEYGALAVAAQRGRRSDEDLAANTPADGMVTGIGRVNTGRHGDGTGDGAGARRGVRSADGPDYGTDCVVMSYDYTVMAGTQGVINHRKTDRMLELARRRRLPVVLFAEGGGGRPGDIDPNTASALGVTTFSAMGRLSGRVPTVGVASGRCFAGNAALLGCCDVVIATRDATIGMGGPAMIEGGGLGVHRPEEVGPVGVQEPNGVIDLLVEDDAAAVRAARDYLSYFQGTVGDWEAADQRLLRHVVPENRLRAYDVRRAVRTLADTGSVLELRRRFGPGVVTALVRIEGRPMGLIANDPGHLGGAIDSDGADKAARFLQLCDAHGLAVLSLCDTPGFMVGPDAERTATVRHFSRLFLIGSQLRVPMVTVVLRKAYGLGAQAMAGGHLRAPDATLAWPSGELGPMGLEGAVRLGFRKELAAVEDPREREATFDALLAAAYERGRATSAASVFELDDVIDPAVTRARVTAALAGAPGTDGSGERVGRYVDAW</sequence>
<reference evidence="15 16" key="1">
    <citation type="submission" date="2020-10" db="EMBL/GenBank/DDBJ databases">
        <title>Sequencing the genomes of 1000 actinobacteria strains.</title>
        <authorList>
            <person name="Klenk H.-P."/>
        </authorList>
    </citation>
    <scope>NUCLEOTIDE SEQUENCE [LARGE SCALE GENOMIC DNA]</scope>
    <source>
        <strain evidence="15 16">DSM 45157</strain>
    </source>
</reference>
<keyword evidence="16" id="KW-1185">Reference proteome</keyword>
<evidence type="ECO:0000259" key="10">
    <source>
        <dbReference type="PROSITE" id="PS50968"/>
    </source>
</evidence>